<dbReference type="Proteomes" id="UP000566819">
    <property type="component" value="Unassembled WGS sequence"/>
</dbReference>
<dbReference type="EMBL" id="JAAMPI010002463">
    <property type="protein sequence ID" value="KAF4613371.1"/>
    <property type="molecule type" value="Genomic_DNA"/>
</dbReference>
<evidence type="ECO:0000313" key="1">
    <source>
        <dbReference type="EMBL" id="KAF4613371.1"/>
    </source>
</evidence>
<comment type="caution">
    <text evidence="1">The sequence shown here is derived from an EMBL/GenBank/DDBJ whole genome shotgun (WGS) entry which is preliminary data.</text>
</comment>
<protein>
    <submittedName>
        <fullName evidence="1">Uncharacterized protein</fullName>
    </submittedName>
</protein>
<dbReference type="AlphaFoldDB" id="A0A8H4QM81"/>
<reference evidence="1 2" key="1">
    <citation type="submission" date="2020-03" db="EMBL/GenBank/DDBJ databases">
        <title>Draft Genome Sequence of Cudoniella acicularis.</title>
        <authorList>
            <person name="Buettner E."/>
            <person name="Kellner H."/>
        </authorList>
    </citation>
    <scope>NUCLEOTIDE SEQUENCE [LARGE SCALE GENOMIC DNA]</scope>
    <source>
        <strain evidence="1 2">DSM 108380</strain>
    </source>
</reference>
<evidence type="ECO:0000313" key="2">
    <source>
        <dbReference type="Proteomes" id="UP000566819"/>
    </source>
</evidence>
<organism evidence="1 2">
    <name type="scientific">Cudoniella acicularis</name>
    <dbReference type="NCBI Taxonomy" id="354080"/>
    <lineage>
        <taxon>Eukaryota</taxon>
        <taxon>Fungi</taxon>
        <taxon>Dikarya</taxon>
        <taxon>Ascomycota</taxon>
        <taxon>Pezizomycotina</taxon>
        <taxon>Leotiomycetes</taxon>
        <taxon>Helotiales</taxon>
        <taxon>Tricladiaceae</taxon>
        <taxon>Cudoniella</taxon>
    </lineage>
</organism>
<name>A0A8H4QM81_9HELO</name>
<gene>
    <name evidence="1" type="ORF">G7Y89_g15516</name>
</gene>
<accession>A0A8H4QM81</accession>
<proteinExistence type="predicted"/>
<keyword evidence="2" id="KW-1185">Reference proteome</keyword>
<dbReference type="OrthoDB" id="3555312at2759"/>
<sequence length="106" mass="12729">MKSFLDFQDTSQYLKQCKYCYTEFRIDFKCFGTCRGKFVAKWKDFGKGYSAHDYKWTSHFSSFLDLEVQFNPGSIFKAFQQEELSEFDFLSLLDPRNKKVMFDNAW</sequence>